<feature type="domain" description="Solute-binding protein family 3/N-terminal" evidence="3">
    <location>
        <begin position="37"/>
        <end position="266"/>
    </location>
</feature>
<keyword evidence="5" id="KW-1185">Reference proteome</keyword>
<evidence type="ECO:0000313" key="4">
    <source>
        <dbReference type="EMBL" id="MCB5162239.1"/>
    </source>
</evidence>
<proteinExistence type="inferred from homology"/>
<evidence type="ECO:0000313" key="5">
    <source>
        <dbReference type="Proteomes" id="UP001139095"/>
    </source>
</evidence>
<keyword evidence="2" id="KW-0732">Signal</keyword>
<dbReference type="Pfam" id="PF00497">
    <property type="entry name" value="SBP_bac_3"/>
    <property type="match status" value="1"/>
</dbReference>
<dbReference type="PANTHER" id="PTHR35936">
    <property type="entry name" value="MEMBRANE-BOUND LYTIC MUREIN TRANSGLYCOSYLASE F"/>
    <property type="match status" value="1"/>
</dbReference>
<organism evidence="4 5">
    <name type="scientific">Marinomonas algarum</name>
    <dbReference type="NCBI Taxonomy" id="2883105"/>
    <lineage>
        <taxon>Bacteria</taxon>
        <taxon>Pseudomonadati</taxon>
        <taxon>Pseudomonadota</taxon>
        <taxon>Gammaproteobacteria</taxon>
        <taxon>Oceanospirillales</taxon>
        <taxon>Oceanospirillaceae</taxon>
        <taxon>Marinomonas</taxon>
    </lineage>
</organism>
<dbReference type="Proteomes" id="UP001139095">
    <property type="component" value="Unassembled WGS sequence"/>
</dbReference>
<evidence type="ECO:0000259" key="3">
    <source>
        <dbReference type="SMART" id="SM00062"/>
    </source>
</evidence>
<comment type="caution">
    <text evidence="4">The sequence shown here is derived from an EMBL/GenBank/DDBJ whole genome shotgun (WGS) entry which is preliminary data.</text>
</comment>
<dbReference type="InterPro" id="IPR001638">
    <property type="entry name" value="Solute-binding_3/MltF_N"/>
</dbReference>
<dbReference type="AlphaFoldDB" id="A0A9X1LCM6"/>
<dbReference type="EMBL" id="JAJATW010000014">
    <property type="protein sequence ID" value="MCB5162239.1"/>
    <property type="molecule type" value="Genomic_DNA"/>
</dbReference>
<evidence type="ECO:0000256" key="2">
    <source>
        <dbReference type="ARBA" id="ARBA00022729"/>
    </source>
</evidence>
<dbReference type="SUPFAM" id="SSF53850">
    <property type="entry name" value="Periplasmic binding protein-like II"/>
    <property type="match status" value="1"/>
</dbReference>
<dbReference type="PANTHER" id="PTHR35936:SF17">
    <property type="entry name" value="ARGININE-BINDING EXTRACELLULAR PROTEIN ARTP"/>
    <property type="match status" value="1"/>
</dbReference>
<accession>A0A9X1LCM6</accession>
<protein>
    <submittedName>
        <fullName evidence="4">ABC transporter substrate-binding protein</fullName>
    </submittedName>
</protein>
<sequence length="279" mass="30611">MFNYTKKLMTRTLAVGVVGAVFSLSSMSVMAFKEPGKIIVGSDVTFFPYEYMENNKPAGFDIEFLAGLSKVMGRKAEIIDTRWANLIPGLRGNRFDILASAMYITADRLKVIDLVPYLKTGDSILTVKGSGFQPKTPEELCGHSIGSMAGTGWLQELRKVSVEYCEANGLEPMHIREFPTDPQATQAMLSGSVEAQMTDAAVASGVVDKLRGRVVISSDTLIYPVLNGFGIKKGNDEVKNALVKGIEEYSKTPEYDALLKKYNFQAPTVEDIKTIMPKI</sequence>
<gene>
    <name evidence="4" type="ORF">LG368_10025</name>
</gene>
<evidence type="ECO:0000256" key="1">
    <source>
        <dbReference type="ARBA" id="ARBA00010333"/>
    </source>
</evidence>
<name>A0A9X1LCM6_9GAMM</name>
<reference evidence="4" key="1">
    <citation type="submission" date="2021-10" db="EMBL/GenBank/DDBJ databases">
        <title>Marinomonas pontica sp. nov., isolated from the Black Sea.</title>
        <authorList>
            <person name="Zhao L.-H."/>
            <person name="Xue J.-H."/>
        </authorList>
    </citation>
    <scope>NUCLEOTIDE SEQUENCE</scope>
    <source>
        <strain evidence="4">E8</strain>
    </source>
</reference>
<dbReference type="RefSeq" id="WP_226754592.1">
    <property type="nucleotide sequence ID" value="NZ_JAJATW010000014.1"/>
</dbReference>
<dbReference type="Gene3D" id="3.40.190.10">
    <property type="entry name" value="Periplasmic binding protein-like II"/>
    <property type="match status" value="2"/>
</dbReference>
<dbReference type="CDD" id="cd01004">
    <property type="entry name" value="PBP2_MidA_like"/>
    <property type="match status" value="1"/>
</dbReference>
<comment type="similarity">
    <text evidence="1">Belongs to the bacterial solute-binding protein 3 family.</text>
</comment>
<dbReference type="SMART" id="SM00062">
    <property type="entry name" value="PBPb"/>
    <property type="match status" value="1"/>
</dbReference>